<dbReference type="PANTHER" id="PTHR10587">
    <property type="entry name" value="GLYCOSYL TRANSFERASE-RELATED"/>
    <property type="match status" value="1"/>
</dbReference>
<keyword evidence="1" id="KW-0479">Metal-binding</keyword>
<dbReference type="InterPro" id="IPR050248">
    <property type="entry name" value="Polysacc_deacetylase_ArnD"/>
</dbReference>
<name>A0ABU7RG71_9BACT</name>
<dbReference type="PANTHER" id="PTHR10587:SF133">
    <property type="entry name" value="CHITIN DEACETYLASE 1-RELATED"/>
    <property type="match status" value="1"/>
</dbReference>
<evidence type="ECO:0000256" key="1">
    <source>
        <dbReference type="ARBA" id="ARBA00022723"/>
    </source>
</evidence>
<accession>A0ABU7RG71</accession>
<comment type="caution">
    <text evidence="4">The sequence shown here is derived from an EMBL/GenBank/DDBJ whole genome shotgun (WGS) entry which is preliminary data.</text>
</comment>
<evidence type="ECO:0000259" key="3">
    <source>
        <dbReference type="PROSITE" id="PS51677"/>
    </source>
</evidence>
<dbReference type="Proteomes" id="UP001357452">
    <property type="component" value="Unassembled WGS sequence"/>
</dbReference>
<sequence length="206" mass="23744">MYFVKTPRWLKKIYGNYIWDIKADTPTLYLTFDDGPHPEVTYFVLNELEKYNAKATFFCIGKNVLLYPHVYKAILDKGHAIGNHTHNHFNGWKTPLQAYIDNVAQCEQYVQSSLFRPPYGRIKNSQAKYLRNKGFSIIMWDVLSGDFDTSIDGNKCSSNVINNAASGSIIVFHDSEKAFERLKYALPATLDYFSRKGYSFKPLDII</sequence>
<dbReference type="PROSITE" id="PS51677">
    <property type="entry name" value="NODB"/>
    <property type="match status" value="1"/>
</dbReference>
<proteinExistence type="predicted"/>
<dbReference type="InterPro" id="IPR011330">
    <property type="entry name" value="Glyco_hydro/deAcase_b/a-brl"/>
</dbReference>
<dbReference type="SUPFAM" id="SSF88713">
    <property type="entry name" value="Glycoside hydrolase/deacetylase"/>
    <property type="match status" value="1"/>
</dbReference>
<protein>
    <submittedName>
        <fullName evidence="4">Polysaccharide deacetylase family protein</fullName>
    </submittedName>
</protein>
<evidence type="ECO:0000313" key="4">
    <source>
        <dbReference type="EMBL" id="MEE6187000.1"/>
    </source>
</evidence>
<feature type="domain" description="NodB homology" evidence="3">
    <location>
        <begin position="26"/>
        <end position="206"/>
    </location>
</feature>
<dbReference type="InterPro" id="IPR002509">
    <property type="entry name" value="NODB_dom"/>
</dbReference>
<dbReference type="Gene3D" id="3.20.20.370">
    <property type="entry name" value="Glycoside hydrolase/deacetylase"/>
    <property type="match status" value="1"/>
</dbReference>
<dbReference type="EMBL" id="JAZGLY010000003">
    <property type="protein sequence ID" value="MEE6187000.1"/>
    <property type="molecule type" value="Genomic_DNA"/>
</dbReference>
<evidence type="ECO:0000256" key="2">
    <source>
        <dbReference type="ARBA" id="ARBA00022801"/>
    </source>
</evidence>
<dbReference type="RefSeq" id="WP_330974409.1">
    <property type="nucleotide sequence ID" value="NZ_JAZGLY010000003.1"/>
</dbReference>
<keyword evidence="5" id="KW-1185">Reference proteome</keyword>
<organism evidence="4 5">
    <name type="scientific">Niabella digestorum</name>
    <dbReference type="NCBI Taxonomy" id="3117701"/>
    <lineage>
        <taxon>Bacteria</taxon>
        <taxon>Pseudomonadati</taxon>
        <taxon>Bacteroidota</taxon>
        <taxon>Chitinophagia</taxon>
        <taxon>Chitinophagales</taxon>
        <taxon>Chitinophagaceae</taxon>
        <taxon>Niabella</taxon>
    </lineage>
</organism>
<keyword evidence="2" id="KW-0378">Hydrolase</keyword>
<dbReference type="Pfam" id="PF01522">
    <property type="entry name" value="Polysacc_deac_1"/>
    <property type="match status" value="1"/>
</dbReference>
<reference evidence="4 5" key="1">
    <citation type="submission" date="2024-01" db="EMBL/GenBank/DDBJ databases">
        <title>Niabella digestum sp. nov., isolated from waste digestion system.</title>
        <authorList>
            <person name="Zhang L."/>
        </authorList>
    </citation>
    <scope>NUCLEOTIDE SEQUENCE [LARGE SCALE GENOMIC DNA]</scope>
    <source>
        <strain evidence="4 5">A18</strain>
    </source>
</reference>
<evidence type="ECO:0000313" key="5">
    <source>
        <dbReference type="Proteomes" id="UP001357452"/>
    </source>
</evidence>
<gene>
    <name evidence="4" type="ORF">V2H41_06925</name>
</gene>